<dbReference type="AlphaFoldDB" id="A0A1F5NCD9"/>
<accession>A0A1F5NCD9</accession>
<dbReference type="Proteomes" id="UP000176547">
    <property type="component" value="Unassembled WGS sequence"/>
</dbReference>
<protein>
    <submittedName>
        <fullName evidence="1">Uncharacterized protein</fullName>
    </submittedName>
</protein>
<evidence type="ECO:0000313" key="1">
    <source>
        <dbReference type="EMBL" id="OGE75254.1"/>
    </source>
</evidence>
<proteinExistence type="predicted"/>
<name>A0A1F5NCD9_9BACT</name>
<sequence length="169" mass="18321">MTAVYSRREALVIGIGAIAAFTVGCSTVIPPTKPPVGSGTFNENSPVRSGATEVITKLDFQDATVLRYSSVIQKHPVASSVKELLLTAELLDPNDPDAFTLEFAGQPLLRRVKVQHQGQAYRLRGDFWYKINGVLMLGLGIQHIDFVQTILADHPVEICLADGLTGTFV</sequence>
<comment type="caution">
    <text evidence="1">The sequence shown here is derived from an EMBL/GenBank/DDBJ whole genome shotgun (WGS) entry which is preliminary data.</text>
</comment>
<reference evidence="1 2" key="1">
    <citation type="journal article" date="2016" name="Nat. Commun.">
        <title>Thousands of microbial genomes shed light on interconnected biogeochemical processes in an aquifer system.</title>
        <authorList>
            <person name="Anantharaman K."/>
            <person name="Brown C.T."/>
            <person name="Hug L.A."/>
            <person name="Sharon I."/>
            <person name="Castelle C.J."/>
            <person name="Probst A.J."/>
            <person name="Thomas B.C."/>
            <person name="Singh A."/>
            <person name="Wilkins M.J."/>
            <person name="Karaoz U."/>
            <person name="Brodie E.L."/>
            <person name="Williams K.H."/>
            <person name="Hubbard S.S."/>
            <person name="Banfield J.F."/>
        </authorList>
    </citation>
    <scope>NUCLEOTIDE SEQUENCE [LARGE SCALE GENOMIC DNA]</scope>
</reference>
<organism evidence="1 2">
    <name type="scientific">Candidatus Doudnabacteria bacterium RIFCSPHIGHO2_01_52_17</name>
    <dbReference type="NCBI Taxonomy" id="1817820"/>
    <lineage>
        <taxon>Bacteria</taxon>
        <taxon>Candidatus Doudnaibacteriota</taxon>
    </lineage>
</organism>
<gene>
    <name evidence="1" type="ORF">A3K06_03115</name>
</gene>
<evidence type="ECO:0000313" key="2">
    <source>
        <dbReference type="Proteomes" id="UP000176547"/>
    </source>
</evidence>
<dbReference type="PROSITE" id="PS51257">
    <property type="entry name" value="PROKAR_LIPOPROTEIN"/>
    <property type="match status" value="1"/>
</dbReference>
<dbReference type="EMBL" id="MFEG01000032">
    <property type="protein sequence ID" value="OGE75254.1"/>
    <property type="molecule type" value="Genomic_DNA"/>
</dbReference>